<dbReference type="AlphaFoldDB" id="A0A2N1N0H0"/>
<feature type="non-terminal residue" evidence="1">
    <location>
        <position position="83"/>
    </location>
</feature>
<reference evidence="1 2" key="1">
    <citation type="submission" date="2016-04" db="EMBL/GenBank/DDBJ databases">
        <title>Genome analyses suggest a sexual origin of heterokaryosis in a supposedly ancient asexual fungus.</title>
        <authorList>
            <person name="Ropars J."/>
            <person name="Sedzielewska K."/>
            <person name="Noel J."/>
            <person name="Charron P."/>
            <person name="Farinelli L."/>
            <person name="Marton T."/>
            <person name="Kruger M."/>
            <person name="Pelin A."/>
            <person name="Brachmann A."/>
            <person name="Corradi N."/>
        </authorList>
    </citation>
    <scope>NUCLEOTIDE SEQUENCE [LARGE SCALE GENOMIC DNA]</scope>
    <source>
        <strain evidence="1 2">C2</strain>
    </source>
</reference>
<protein>
    <submittedName>
        <fullName evidence="1">Uncharacterized protein</fullName>
    </submittedName>
</protein>
<gene>
    <name evidence="1" type="ORF">RhiirC2_783595</name>
</gene>
<proteinExistence type="predicted"/>
<dbReference type="Proteomes" id="UP000233469">
    <property type="component" value="Unassembled WGS sequence"/>
</dbReference>
<evidence type="ECO:0000313" key="2">
    <source>
        <dbReference type="Proteomes" id="UP000233469"/>
    </source>
</evidence>
<comment type="caution">
    <text evidence="1">The sequence shown here is derived from an EMBL/GenBank/DDBJ whole genome shotgun (WGS) entry which is preliminary data.</text>
</comment>
<name>A0A2N1N0H0_9GLOM</name>
<sequence>MEDKRNIQIAENKFPLIEGEEQQIFLRTTYINYLNFSEGLTAQFFTGRNIEVQRNILRENFGLTDEDVNSWESRATRYQMTSE</sequence>
<evidence type="ECO:0000313" key="1">
    <source>
        <dbReference type="EMBL" id="PKK67364.1"/>
    </source>
</evidence>
<dbReference type="VEuPathDB" id="FungiDB:FUN_012079"/>
<organism evidence="1 2">
    <name type="scientific">Rhizophagus irregularis</name>
    <dbReference type="NCBI Taxonomy" id="588596"/>
    <lineage>
        <taxon>Eukaryota</taxon>
        <taxon>Fungi</taxon>
        <taxon>Fungi incertae sedis</taxon>
        <taxon>Mucoromycota</taxon>
        <taxon>Glomeromycotina</taxon>
        <taxon>Glomeromycetes</taxon>
        <taxon>Glomerales</taxon>
        <taxon>Glomeraceae</taxon>
        <taxon>Rhizophagus</taxon>
    </lineage>
</organism>
<accession>A0A2N1N0H0</accession>
<dbReference type="EMBL" id="LLXL01000969">
    <property type="protein sequence ID" value="PKK67364.1"/>
    <property type="molecule type" value="Genomic_DNA"/>
</dbReference>
<reference evidence="1 2" key="2">
    <citation type="submission" date="2017-10" db="EMBL/GenBank/DDBJ databases">
        <title>Extensive intraspecific genome diversity in a model arbuscular mycorrhizal fungus.</title>
        <authorList>
            <person name="Chen E.C.H."/>
            <person name="Morin E."/>
            <person name="Baudet D."/>
            <person name="Noel J."/>
            <person name="Ndikumana S."/>
            <person name="Charron P."/>
            <person name="St-Onge C."/>
            <person name="Giorgi J."/>
            <person name="Grigoriev I.V."/>
            <person name="Roux C."/>
            <person name="Martin F.M."/>
            <person name="Corradi N."/>
        </authorList>
    </citation>
    <scope>NUCLEOTIDE SEQUENCE [LARGE SCALE GENOMIC DNA]</scope>
    <source>
        <strain evidence="1 2">C2</strain>
    </source>
</reference>
<dbReference type="VEuPathDB" id="FungiDB:RhiirFUN_000426"/>